<dbReference type="InterPro" id="IPR036259">
    <property type="entry name" value="MFS_trans_sf"/>
</dbReference>
<dbReference type="Pfam" id="PF07690">
    <property type="entry name" value="MFS_1"/>
    <property type="match status" value="1"/>
</dbReference>
<proteinExistence type="predicted"/>
<name>A0A8E0QMX8_9EURO</name>
<feature type="transmembrane region" description="Helical" evidence="4">
    <location>
        <begin position="405"/>
        <end position="425"/>
    </location>
</feature>
<protein>
    <recommendedName>
        <fullName evidence="5">Rhodopsin domain-containing protein</fullName>
    </recommendedName>
</protein>
<keyword evidence="4" id="KW-0472">Membrane</keyword>
<dbReference type="PANTHER" id="PTHR43702:SF13">
    <property type="entry name" value="MONOSACCHARIDE TRANSPORTER, PUTATIVE (AFU_ORTHOLOGUE AFUA_4G06630)-RELATED"/>
    <property type="match status" value="1"/>
</dbReference>
<dbReference type="GO" id="GO:0022857">
    <property type="term" value="F:transmembrane transporter activity"/>
    <property type="evidence" value="ECO:0007669"/>
    <property type="project" value="InterPro"/>
</dbReference>
<feature type="compositionally biased region" description="Acidic residues" evidence="3">
    <location>
        <begin position="337"/>
        <end position="346"/>
    </location>
</feature>
<feature type="transmembrane region" description="Helical" evidence="4">
    <location>
        <begin position="667"/>
        <end position="689"/>
    </location>
</feature>
<evidence type="ECO:0000256" key="3">
    <source>
        <dbReference type="SAM" id="MobiDB-lite"/>
    </source>
</evidence>
<comment type="caution">
    <text evidence="6">The sequence shown here is derived from an EMBL/GenBank/DDBJ whole genome shotgun (WGS) entry which is preliminary data.</text>
</comment>
<feature type="transmembrane region" description="Helical" evidence="4">
    <location>
        <begin position="719"/>
        <end position="738"/>
    </location>
</feature>
<feature type="transmembrane region" description="Helical" evidence="4">
    <location>
        <begin position="201"/>
        <end position="223"/>
    </location>
</feature>
<evidence type="ECO:0000256" key="1">
    <source>
        <dbReference type="ARBA" id="ARBA00004429"/>
    </source>
</evidence>
<dbReference type="Pfam" id="PF20684">
    <property type="entry name" value="Fung_rhodopsin"/>
    <property type="match status" value="1"/>
</dbReference>
<keyword evidence="2" id="KW-1003">Cell membrane</keyword>
<feature type="transmembrane region" description="Helical" evidence="4">
    <location>
        <begin position="474"/>
        <end position="491"/>
    </location>
</feature>
<feature type="transmembrane region" description="Helical" evidence="4">
    <location>
        <begin position="41"/>
        <end position="62"/>
    </location>
</feature>
<feature type="transmembrane region" description="Helical" evidence="4">
    <location>
        <begin position="123"/>
        <end position="142"/>
    </location>
</feature>
<keyword evidence="4" id="KW-1133">Transmembrane helix</keyword>
<dbReference type="GO" id="GO:0005886">
    <property type="term" value="C:plasma membrane"/>
    <property type="evidence" value="ECO:0007669"/>
    <property type="project" value="UniProtKB-SubCell"/>
</dbReference>
<evidence type="ECO:0000313" key="7">
    <source>
        <dbReference type="Proteomes" id="UP000036893"/>
    </source>
</evidence>
<dbReference type="AlphaFoldDB" id="A0A8E0QMX8"/>
<dbReference type="InterPro" id="IPR011701">
    <property type="entry name" value="MFS"/>
</dbReference>
<dbReference type="InterPro" id="IPR050375">
    <property type="entry name" value="MFS_TsgA-like"/>
</dbReference>
<feature type="transmembrane region" description="Helical" evidence="4">
    <location>
        <begin position="91"/>
        <end position="111"/>
    </location>
</feature>
<feature type="region of interest" description="Disordered" evidence="3">
    <location>
        <begin position="290"/>
        <end position="373"/>
    </location>
</feature>
<dbReference type="EMBL" id="BBXM02000001">
    <property type="protein sequence ID" value="GIC85941.1"/>
    <property type="molecule type" value="Genomic_DNA"/>
</dbReference>
<feature type="transmembrane region" description="Helical" evidence="4">
    <location>
        <begin position="696"/>
        <end position="713"/>
    </location>
</feature>
<feature type="transmembrane region" description="Helical" evidence="4">
    <location>
        <begin position="445"/>
        <end position="467"/>
    </location>
</feature>
<feature type="transmembrane region" description="Helical" evidence="4">
    <location>
        <begin position="162"/>
        <end position="189"/>
    </location>
</feature>
<comment type="subcellular location">
    <subcellularLocation>
        <location evidence="1">Cell inner membrane</location>
        <topology evidence="1">Multi-pass membrane protein</topology>
    </subcellularLocation>
</comment>
<gene>
    <name evidence="6" type="ORF">Aud_001783</name>
</gene>
<dbReference type="SUPFAM" id="SSF103473">
    <property type="entry name" value="MFS general substrate transporter"/>
    <property type="match status" value="1"/>
</dbReference>
<organism evidence="6 7">
    <name type="scientific">Aspergillus udagawae</name>
    <dbReference type="NCBI Taxonomy" id="91492"/>
    <lineage>
        <taxon>Eukaryota</taxon>
        <taxon>Fungi</taxon>
        <taxon>Dikarya</taxon>
        <taxon>Ascomycota</taxon>
        <taxon>Pezizomycotina</taxon>
        <taxon>Eurotiomycetes</taxon>
        <taxon>Eurotiomycetidae</taxon>
        <taxon>Eurotiales</taxon>
        <taxon>Aspergillaceae</taxon>
        <taxon>Aspergillus</taxon>
        <taxon>Aspergillus subgen. Fumigati</taxon>
    </lineage>
</organism>
<dbReference type="RefSeq" id="XP_043143207.1">
    <property type="nucleotide sequence ID" value="XM_043287272.1"/>
</dbReference>
<feature type="domain" description="Rhodopsin" evidence="5">
    <location>
        <begin position="26"/>
        <end position="281"/>
    </location>
</feature>
<sequence length="846" mass="91514">MLKEPRLAVLVVSATIFALATTFVALRFYSKIMIVKKLRHHDYWSLLAWIIDFAFSFSLFYATAKGLGLPAADIKPENRASITRATFTFTVLYNPALMTVKTSILVFYLTFARGEKLFRLGTYVTLFVVNVSGLALTFLTIFQCRPVGSVLLPTLPATASCTSVITLYLSSAPVNIITDIAILFLPMPILTKMHLPRRQKYILIITFGFGFFVTVVDVIRIAYLQDAVTETRLTSQSRPIHSGTLISISSSAALSFMWSVVEVNMSVICTNVPLLKPLIARIMPRMIGVSGKRHGRTTGAGNPPDEMQGIGPSTNISLSAIDPVNHSGSRGDHPGPSDEDADDDSADLGAQMHSERRRSKPRLGSSAGVTGNGVQSAEFQPGVAFVEFVRLKRPKNMLKLNNRESLAPIALVTLVFWLWGFSYGLLGNLSNHLQAVLGLDTWESLGIHAAYFSGYLVSPVTLGRWVLKGWGYKATLITGLSVYACGTLIFWPSAVLSSFPAFIVSNFIVGSGLGVLETAANSFIALCGPQENAEIRLNISQAIQAIASVVSPLLSEEVLFKNVTNVSALINAQWTYLGIAFFDLLLAAALYYLPIPEAPDDDLEQIAIRCRGDGSSKMLGVPVMWLTLSLGVGSLYLYVAGQEVLATSFESLVAASNLRSNLTAFDYVTIGHTVFAVGRFLTALALWFLKPRWILMIAYTGMVIFSTLCLKTSGLTAVAMGLLIYLFESGAFSTLFAICLRGMGKHTKTAASLLASAIGGGAFLPFVQHAVSTSHGVSYSYSVLVAIFSTGAIFPLYLNLVPAAKRQVDPVAHVFEDSQLQVSASEADMTLGERDSRCSGGILLNP</sequence>
<evidence type="ECO:0000256" key="2">
    <source>
        <dbReference type="ARBA" id="ARBA00022475"/>
    </source>
</evidence>
<feature type="transmembrane region" description="Helical" evidence="4">
    <location>
        <begin position="6"/>
        <end position="29"/>
    </location>
</feature>
<feature type="transmembrane region" description="Helical" evidence="4">
    <location>
        <begin position="779"/>
        <end position="798"/>
    </location>
</feature>
<dbReference type="GeneID" id="66989259"/>
<dbReference type="Proteomes" id="UP000036893">
    <property type="component" value="Unassembled WGS sequence"/>
</dbReference>
<feature type="transmembrane region" description="Helical" evidence="4">
    <location>
        <begin position="750"/>
        <end position="767"/>
    </location>
</feature>
<evidence type="ECO:0000256" key="4">
    <source>
        <dbReference type="SAM" id="Phobius"/>
    </source>
</evidence>
<feature type="transmembrane region" description="Helical" evidence="4">
    <location>
        <begin position="243"/>
        <end position="261"/>
    </location>
</feature>
<evidence type="ECO:0000313" key="6">
    <source>
        <dbReference type="EMBL" id="GIC85941.1"/>
    </source>
</evidence>
<feature type="transmembrane region" description="Helical" evidence="4">
    <location>
        <begin position="574"/>
        <end position="593"/>
    </location>
</feature>
<accession>A0A8E0QMX8</accession>
<feature type="transmembrane region" description="Helical" evidence="4">
    <location>
        <begin position="619"/>
        <end position="639"/>
    </location>
</feature>
<dbReference type="InterPro" id="IPR049326">
    <property type="entry name" value="Rhodopsin_dom_fungi"/>
</dbReference>
<reference evidence="6" key="1">
    <citation type="journal article" date="2015" name="Genome Announc.">
        <title>Draft Genome Sequence of the Pathogenic Filamentous Fungus Aspergillus udagawae Strain IFM 46973T.</title>
        <authorList>
            <person name="Kusuya Y."/>
            <person name="Takahashi-Nakaguchi A."/>
            <person name="Takahashi H."/>
            <person name="Yaguchi T."/>
        </authorList>
    </citation>
    <scope>NUCLEOTIDE SEQUENCE</scope>
    <source>
        <strain evidence="6">IFM 46973</strain>
    </source>
</reference>
<dbReference type="PANTHER" id="PTHR43702">
    <property type="entry name" value="L-FUCOSE-PROTON SYMPORTER"/>
    <property type="match status" value="1"/>
</dbReference>
<dbReference type="Gene3D" id="1.20.1250.20">
    <property type="entry name" value="MFS general substrate transporter like domains"/>
    <property type="match status" value="2"/>
</dbReference>
<reference evidence="6" key="2">
    <citation type="submission" date="2021-01" db="EMBL/GenBank/DDBJ databases">
        <title>Pan-genome distribution and transcriptional activeness of fungal secondary metabolism genes in Aspergillus section Fumigati.</title>
        <authorList>
            <person name="Takahashi H."/>
            <person name="Umemura M."/>
            <person name="Ninomiya A."/>
            <person name="Kusuya Y."/>
            <person name="Urayama S."/>
            <person name="Shimizu M."/>
            <person name="Watanabe A."/>
            <person name="Kamei K."/>
            <person name="Yaguchi T."/>
            <person name="Hagiwara D."/>
        </authorList>
    </citation>
    <scope>NUCLEOTIDE SEQUENCE</scope>
    <source>
        <strain evidence="6">IFM 46973</strain>
    </source>
</reference>
<evidence type="ECO:0000259" key="5">
    <source>
        <dbReference type="Pfam" id="PF20684"/>
    </source>
</evidence>
<keyword evidence="4" id="KW-0812">Transmembrane</keyword>